<dbReference type="AlphaFoldDB" id="A0A2S9T5P5"/>
<evidence type="ECO:0000313" key="1">
    <source>
        <dbReference type="EMBL" id="PRM94141.1"/>
    </source>
</evidence>
<protein>
    <submittedName>
        <fullName evidence="1">Uncharacterized protein</fullName>
    </submittedName>
</protein>
<evidence type="ECO:0000313" key="2">
    <source>
        <dbReference type="Proteomes" id="UP000239151"/>
    </source>
</evidence>
<dbReference type="EMBL" id="NXGI01000056">
    <property type="protein sequence ID" value="PRM94141.1"/>
    <property type="molecule type" value="Genomic_DNA"/>
</dbReference>
<reference evidence="1 2" key="1">
    <citation type="submission" date="2017-09" db="EMBL/GenBank/DDBJ databases">
        <title>Reassesment of A. cryaerophilus.</title>
        <authorList>
            <person name="Perez-Cataluna A."/>
            <person name="Collado L."/>
            <person name="Salgado O."/>
            <person name="Lefinanco V."/>
            <person name="Figueras M.J."/>
        </authorList>
    </citation>
    <scope>NUCLEOTIDE SEQUENCE [LARGE SCALE GENOMIC DNA]</scope>
    <source>
        <strain evidence="1 2">LMG 9065</strain>
    </source>
</reference>
<accession>A0A2S9T5P5</accession>
<comment type="caution">
    <text evidence="1">The sequence shown here is derived from an EMBL/GenBank/DDBJ whole genome shotgun (WGS) entry which is preliminary data.</text>
</comment>
<proteinExistence type="predicted"/>
<sequence length="154" mass="18508">MEYNILFSKLQKELSDRRANNYKKGYKFNKNQQSIYDFVIGRKSIVQLEVNEEQYFIKKNDFRHILERHYVPNDEVNLKDGRVSSNDILNIANVIKNGRKLEEYEIKDDDFNNKIGYIQIKNHIKYTVILSKDKNGYWFISFFSNEEKELGDCF</sequence>
<organism evidence="1 2">
    <name type="scientific">Aliarcobacter cryaerophilus</name>
    <dbReference type="NCBI Taxonomy" id="28198"/>
    <lineage>
        <taxon>Bacteria</taxon>
        <taxon>Pseudomonadati</taxon>
        <taxon>Campylobacterota</taxon>
        <taxon>Epsilonproteobacteria</taxon>
        <taxon>Campylobacterales</taxon>
        <taxon>Arcobacteraceae</taxon>
        <taxon>Aliarcobacter</taxon>
    </lineage>
</organism>
<dbReference type="Proteomes" id="UP000239151">
    <property type="component" value="Unassembled WGS sequence"/>
</dbReference>
<gene>
    <name evidence="1" type="ORF">CJ670_10335</name>
</gene>
<name>A0A2S9T5P5_9BACT</name>